<name>A0A819ZFS7_9BILA</name>
<dbReference type="Proteomes" id="UP000663823">
    <property type="component" value="Unassembled WGS sequence"/>
</dbReference>
<gene>
    <name evidence="1" type="ORF">OTI717_LOCUS37463</name>
</gene>
<evidence type="ECO:0008006" key="3">
    <source>
        <dbReference type="Google" id="ProtNLM"/>
    </source>
</evidence>
<evidence type="ECO:0000313" key="2">
    <source>
        <dbReference type="Proteomes" id="UP000663823"/>
    </source>
</evidence>
<protein>
    <recommendedName>
        <fullName evidence="3">NAD(P)(+)--arginine ADP-ribosyltransferase</fullName>
    </recommendedName>
</protein>
<dbReference type="EMBL" id="CAJOAX010017828">
    <property type="protein sequence ID" value="CAF4176371.1"/>
    <property type="molecule type" value="Genomic_DNA"/>
</dbReference>
<dbReference type="Gene3D" id="3.90.176.10">
    <property type="entry name" value="Toxin ADP-ribosyltransferase, Chain A, domain 1"/>
    <property type="match status" value="1"/>
</dbReference>
<dbReference type="AlphaFoldDB" id="A0A819ZFS7"/>
<reference evidence="1" key="1">
    <citation type="submission" date="2021-02" db="EMBL/GenBank/DDBJ databases">
        <authorList>
            <person name="Nowell W R."/>
        </authorList>
    </citation>
    <scope>NUCLEOTIDE SEQUENCE</scope>
</reference>
<proteinExistence type="predicted"/>
<comment type="caution">
    <text evidence="1">The sequence shown here is derived from an EMBL/GenBank/DDBJ whole genome shotgun (WGS) entry which is preliminary data.</text>
</comment>
<evidence type="ECO:0000313" key="1">
    <source>
        <dbReference type="EMBL" id="CAF4176371.1"/>
    </source>
</evidence>
<organism evidence="1 2">
    <name type="scientific">Rotaria sordida</name>
    <dbReference type="NCBI Taxonomy" id="392033"/>
    <lineage>
        <taxon>Eukaryota</taxon>
        <taxon>Metazoa</taxon>
        <taxon>Spiralia</taxon>
        <taxon>Gnathifera</taxon>
        <taxon>Rotifera</taxon>
        <taxon>Eurotatoria</taxon>
        <taxon>Bdelloidea</taxon>
        <taxon>Philodinida</taxon>
        <taxon>Philodinidae</taxon>
        <taxon>Rotaria</taxon>
    </lineage>
</organism>
<dbReference type="SUPFAM" id="SSF56399">
    <property type="entry name" value="ADP-ribosylation"/>
    <property type="match status" value="1"/>
</dbReference>
<accession>A0A819ZFS7</accession>
<sequence>MPDPVLLSQSFTDARHRASFLDTAGQFFNLSVATPSNGIPQDTLVERAAEDIVIEAREVRKEKEGKWMAEQLLKKMNEIMRIGIDETYQALWQNKLSTFGPVAILLFTSQRTLALPAAAKNRTVYCGADLSSEQIEQYRRITSLPEANRKCGQLCAFTSTSRNKEKAQEFGNVLFVIEIAEADGCDVSLYSEFDEEEHLLEPHFYFSIKSYLFDNTINK</sequence>